<keyword evidence="3" id="KW-1185">Reference proteome</keyword>
<name>A0AAE7WH14_9CAUD</name>
<evidence type="ECO:0000313" key="3">
    <source>
        <dbReference type="Proteomes" id="UP000827317"/>
    </source>
</evidence>
<feature type="domain" description="IrrE N-terminal-like" evidence="1">
    <location>
        <begin position="26"/>
        <end position="113"/>
    </location>
</feature>
<evidence type="ECO:0000313" key="2">
    <source>
        <dbReference type="EMBL" id="QYI86528.1"/>
    </source>
</evidence>
<dbReference type="Proteomes" id="UP000827317">
    <property type="component" value="Segment"/>
</dbReference>
<dbReference type="Gene3D" id="1.10.10.2910">
    <property type="match status" value="1"/>
</dbReference>
<protein>
    <recommendedName>
        <fullName evidence="1">IrrE N-terminal-like domain-containing protein</fullName>
    </recommendedName>
</protein>
<dbReference type="InterPro" id="IPR010359">
    <property type="entry name" value="IrrE_HExxH"/>
</dbReference>
<dbReference type="Pfam" id="PF06114">
    <property type="entry name" value="Peptidase_M78"/>
    <property type="match status" value="1"/>
</dbReference>
<dbReference type="EMBL" id="MZ333456">
    <property type="protein sequence ID" value="QYI86528.1"/>
    <property type="molecule type" value="Genomic_DNA"/>
</dbReference>
<proteinExistence type="predicted"/>
<evidence type="ECO:0000259" key="1">
    <source>
        <dbReference type="Pfam" id="PF06114"/>
    </source>
</evidence>
<reference evidence="2" key="1">
    <citation type="submission" date="2021-06" db="EMBL/GenBank/DDBJ databases">
        <title>Comparison of different enterococcal bacteriophages isolated from single source.</title>
        <authorList>
            <person name="Tkachev P.V."/>
            <person name="Azarov D.V."/>
            <person name="Goncharov N.E."/>
            <person name="Goncharov A.E."/>
            <person name="Suvorov A.N."/>
        </authorList>
    </citation>
    <scope>NUCLEOTIDE SEQUENCE [LARGE SCALE GENOMIC DNA]</scope>
</reference>
<sequence length="142" mass="16511">MNNYVENQFDKIVTKYQPSSVYDLVKKANCKILYADIDDETGGCTQTNDRCHTIIVNANWPEHYQKFVILHEFSHIKLHKGASTPFYRSLGLDTFVSKMECEANSLAMKLLLHMQDQSIMHGLTKFQIMDYLGLPHELSRYF</sequence>
<organism evidence="2 3">
    <name type="scientific">Enterococcus phage VEsP-1</name>
    <dbReference type="NCBI Taxonomy" id="2859528"/>
    <lineage>
        <taxon>Viruses</taxon>
        <taxon>Duplodnaviria</taxon>
        <taxon>Heunggongvirae</taxon>
        <taxon>Uroviricota</taxon>
        <taxon>Caudoviricetes</taxon>
        <taxon>Vespunovirus</taxon>
        <taxon>Vespunovirus vesp1</taxon>
    </lineage>
</organism>
<accession>A0AAE7WH14</accession>